<dbReference type="AlphaFoldDB" id="A0A4D5S4V8"/>
<proteinExistence type="predicted"/>
<accession>A0A4D5S4V8</accession>
<evidence type="ECO:0000313" key="2">
    <source>
        <dbReference type="EMBL" id="MOY44692.1"/>
    </source>
</evidence>
<reference evidence="2" key="1">
    <citation type="submission" date="2019-04" db="EMBL/GenBank/DDBJ databases">
        <title>An insight into the mialome of Ixodes scapularis.</title>
        <authorList>
            <person name="Ribeiro J.M."/>
            <person name="Mather T.N."/>
            <person name="Karim S."/>
        </authorList>
    </citation>
    <scope>NUCLEOTIDE SEQUENCE</scope>
</reference>
<organism evidence="2">
    <name type="scientific">Ixodes scapularis</name>
    <name type="common">Black-legged tick</name>
    <name type="synonym">Deer tick</name>
    <dbReference type="NCBI Taxonomy" id="6945"/>
    <lineage>
        <taxon>Eukaryota</taxon>
        <taxon>Metazoa</taxon>
        <taxon>Ecdysozoa</taxon>
        <taxon>Arthropoda</taxon>
        <taxon>Chelicerata</taxon>
        <taxon>Arachnida</taxon>
        <taxon>Acari</taxon>
        <taxon>Parasitiformes</taxon>
        <taxon>Ixodida</taxon>
        <taxon>Ixodoidea</taxon>
        <taxon>Ixodidae</taxon>
        <taxon>Ixodinae</taxon>
        <taxon>Ixodes</taxon>
    </lineage>
</organism>
<keyword evidence="1" id="KW-0732">Signal</keyword>
<name>A0A4D5S4V8_IXOSC</name>
<evidence type="ECO:0000256" key="1">
    <source>
        <dbReference type="SAM" id="SignalP"/>
    </source>
</evidence>
<feature type="signal peptide" evidence="1">
    <location>
        <begin position="1"/>
        <end position="24"/>
    </location>
</feature>
<protein>
    <submittedName>
        <fullName evidence="2">Putative secreted protein</fullName>
    </submittedName>
</protein>
<dbReference type="EMBL" id="GHJT01010721">
    <property type="protein sequence ID" value="MOY44692.1"/>
    <property type="molecule type" value="Transcribed_RNA"/>
</dbReference>
<sequence length="71" mass="7648">MGFFLWGWVSAAASVLLSWRPVRCSCGPTELGYSRPPPGFKLNMSLGLLKQLAVMEALACTRSGSISGIWS</sequence>
<feature type="chain" id="PRO_5020028682" evidence="1">
    <location>
        <begin position="25"/>
        <end position="71"/>
    </location>
</feature>